<protein>
    <submittedName>
        <fullName evidence="2">Uncharacterized protein</fullName>
    </submittedName>
</protein>
<dbReference type="Proteomes" id="UP001159363">
    <property type="component" value="Chromosome 5"/>
</dbReference>
<feature type="region of interest" description="Disordered" evidence="1">
    <location>
        <begin position="319"/>
        <end position="351"/>
    </location>
</feature>
<gene>
    <name evidence="2" type="ORF">PR048_017467</name>
</gene>
<feature type="compositionally biased region" description="Polar residues" evidence="1">
    <location>
        <begin position="338"/>
        <end position="351"/>
    </location>
</feature>
<reference evidence="2 3" key="1">
    <citation type="submission" date="2023-02" db="EMBL/GenBank/DDBJ databases">
        <title>LHISI_Scaffold_Assembly.</title>
        <authorList>
            <person name="Stuart O.P."/>
            <person name="Cleave R."/>
            <person name="Magrath M.J.L."/>
            <person name="Mikheyev A.S."/>
        </authorList>
    </citation>
    <scope>NUCLEOTIDE SEQUENCE [LARGE SCALE GENOMIC DNA]</scope>
    <source>
        <strain evidence="2">Daus_M_001</strain>
        <tissue evidence="2">Leg muscle</tissue>
    </source>
</reference>
<evidence type="ECO:0000313" key="3">
    <source>
        <dbReference type="Proteomes" id="UP001159363"/>
    </source>
</evidence>
<evidence type="ECO:0000256" key="1">
    <source>
        <dbReference type="SAM" id="MobiDB-lite"/>
    </source>
</evidence>
<proteinExistence type="predicted"/>
<accession>A0ABQ9H9N7</accession>
<keyword evidence="3" id="KW-1185">Reference proteome</keyword>
<organism evidence="2 3">
    <name type="scientific">Dryococelus australis</name>
    <dbReference type="NCBI Taxonomy" id="614101"/>
    <lineage>
        <taxon>Eukaryota</taxon>
        <taxon>Metazoa</taxon>
        <taxon>Ecdysozoa</taxon>
        <taxon>Arthropoda</taxon>
        <taxon>Hexapoda</taxon>
        <taxon>Insecta</taxon>
        <taxon>Pterygota</taxon>
        <taxon>Neoptera</taxon>
        <taxon>Polyneoptera</taxon>
        <taxon>Phasmatodea</taxon>
        <taxon>Verophasmatodea</taxon>
        <taxon>Anareolatae</taxon>
        <taxon>Phasmatidae</taxon>
        <taxon>Eurycanthinae</taxon>
        <taxon>Dryococelus</taxon>
    </lineage>
</organism>
<feature type="compositionally biased region" description="Low complexity" evidence="1">
    <location>
        <begin position="43"/>
        <end position="58"/>
    </location>
</feature>
<name>A0ABQ9H9N7_9NEOP</name>
<dbReference type="EMBL" id="JARBHB010000006">
    <property type="protein sequence ID" value="KAJ8880994.1"/>
    <property type="molecule type" value="Genomic_DNA"/>
</dbReference>
<feature type="region of interest" description="Disordered" evidence="1">
    <location>
        <begin position="1"/>
        <end position="62"/>
    </location>
</feature>
<feature type="compositionally biased region" description="Basic and acidic residues" evidence="1">
    <location>
        <begin position="30"/>
        <end position="40"/>
    </location>
</feature>
<evidence type="ECO:0000313" key="2">
    <source>
        <dbReference type="EMBL" id="KAJ8880994.1"/>
    </source>
</evidence>
<sequence>MEQRLNVRAGGNGRSPRIHADQAARFSQTKFRELSRRESNPVRFSGRPSRVPFPSPFSTEAEGVRPPAVSIVALTMDKQGKTNLFPEPRLRGAVPSPPLHSFLSHNPLVPRRKYRNSSWSHLTKLSPDPRWLSDWHARLPPRRTRLNTRPGHRAFRKWESCRTMPLVGGLSRGSPIFPAPSLRRRFMFTSITLIGSQDLAVKSSPNLFTTLVPAIFTAPSRSVVPVKTESVLPPFPHATETRRGRTNQKKIYGGGKVNKQLFVFVPLFERRSSLWGPGADAETVKSHKSVAGWGPPLPLSPLTCRRKATKLPISVPHAAVSTPSFSPPPVPSSRCSVLQKNPPSTPFTNTSSITRWQRSARTDGMRQAFVSFSNASRPQTSKEMPRRRIFLRVDYFQREIYNLEGITLCNVATKTKCEAVALTWAYPFSDWLHEAMVTGLASDWLMRGAKGSPLAELPAANDSHWLITHTHSTLANDSHWQIAVPLSISHSAPPPPMILIGKLLHPYPLVTPLHLHQCFPLGQPRHDEKCIIKVSRINSHPRQHDCKWSEEIRVSLNIEI</sequence>
<comment type="caution">
    <text evidence="2">The sequence shown here is derived from an EMBL/GenBank/DDBJ whole genome shotgun (WGS) entry which is preliminary data.</text>
</comment>